<dbReference type="RefSeq" id="XP_040681386.1">
    <property type="nucleotide sequence ID" value="XM_040821043.1"/>
</dbReference>
<keyword evidence="3" id="KW-1185">Reference proteome</keyword>
<proteinExistence type="predicted"/>
<accession>A0A0B2X4V4</accession>
<comment type="caution">
    <text evidence="2">The sequence shown here is derived from an EMBL/GenBank/DDBJ whole genome shotgun (WGS) entry which is preliminary data.</text>
</comment>
<name>A0A0B2X4V4_METAS</name>
<feature type="compositionally biased region" description="Polar residues" evidence="1">
    <location>
        <begin position="1"/>
        <end position="15"/>
    </location>
</feature>
<sequence length="150" mass="15788">MPRPNNIRSRQNQPTAGALIAAWPSPSRQCKDQEWPPDDWQGLVLVILGAGRQPASLLLMVAGGRGVMRHGSITAVAAPPKGNVEYSTRSSTVDLESGTQVHHTATAPPTSNPHVPTSGPTPKTSASKNPSPHALPANMALTSHTLRSID</sequence>
<dbReference type="HOGENOM" id="CLU_1740964_0_0_1"/>
<evidence type="ECO:0000313" key="2">
    <source>
        <dbReference type="EMBL" id="KHO00321.1"/>
    </source>
</evidence>
<feature type="region of interest" description="Disordered" evidence="1">
    <location>
        <begin position="1"/>
        <end position="26"/>
    </location>
</feature>
<protein>
    <submittedName>
        <fullName evidence="2">Uncharacterized protein</fullName>
    </submittedName>
</protein>
<dbReference type="AlphaFoldDB" id="A0A0B2X4V4"/>
<dbReference type="EMBL" id="AZHE01000003">
    <property type="protein sequence ID" value="KHO00321.1"/>
    <property type="molecule type" value="Genomic_DNA"/>
</dbReference>
<reference evidence="2 3" key="1">
    <citation type="journal article" date="2014" name="Proc. Natl. Acad. Sci. U.S.A.">
        <title>Trajectory and genomic determinants of fungal-pathogen speciation and host adaptation.</title>
        <authorList>
            <person name="Hu X."/>
            <person name="Xiao G."/>
            <person name="Zheng P."/>
            <person name="Shang Y."/>
            <person name="Su Y."/>
            <person name="Zhang X."/>
            <person name="Liu X."/>
            <person name="Zhan S."/>
            <person name="St Leger R.J."/>
            <person name="Wang C."/>
        </authorList>
    </citation>
    <scope>NUCLEOTIDE SEQUENCE [LARGE SCALE GENOMIC DNA]</scope>
    <source>
        <strain evidence="2 3">ARSEF 1941</strain>
    </source>
</reference>
<feature type="compositionally biased region" description="Polar residues" evidence="1">
    <location>
        <begin position="85"/>
        <end position="130"/>
    </location>
</feature>
<feature type="region of interest" description="Disordered" evidence="1">
    <location>
        <begin position="82"/>
        <end position="150"/>
    </location>
</feature>
<dbReference type="Proteomes" id="UP000030816">
    <property type="component" value="Unassembled WGS sequence"/>
</dbReference>
<gene>
    <name evidence="2" type="ORF">MAM_02244</name>
</gene>
<dbReference type="GeneID" id="63736699"/>
<evidence type="ECO:0000313" key="3">
    <source>
        <dbReference type="Proteomes" id="UP000030816"/>
    </source>
</evidence>
<evidence type="ECO:0000256" key="1">
    <source>
        <dbReference type="SAM" id="MobiDB-lite"/>
    </source>
</evidence>
<feature type="compositionally biased region" description="Polar residues" evidence="1">
    <location>
        <begin position="140"/>
        <end position="150"/>
    </location>
</feature>
<organism evidence="2 3">
    <name type="scientific">Metarhizium album (strain ARSEF 1941)</name>
    <dbReference type="NCBI Taxonomy" id="1081103"/>
    <lineage>
        <taxon>Eukaryota</taxon>
        <taxon>Fungi</taxon>
        <taxon>Dikarya</taxon>
        <taxon>Ascomycota</taxon>
        <taxon>Pezizomycotina</taxon>
        <taxon>Sordariomycetes</taxon>
        <taxon>Hypocreomycetidae</taxon>
        <taxon>Hypocreales</taxon>
        <taxon>Clavicipitaceae</taxon>
        <taxon>Metarhizium</taxon>
    </lineage>
</organism>